<reference evidence="2" key="1">
    <citation type="submission" date="2022-01" db="EMBL/GenBank/DDBJ databases">
        <title>Novel species in genus Dyadobacter.</title>
        <authorList>
            <person name="Ma C."/>
        </authorList>
    </citation>
    <scope>NUCLEOTIDE SEQUENCE</scope>
    <source>
        <strain evidence="2">CY357</strain>
    </source>
</reference>
<dbReference type="RefSeq" id="WP_235178917.1">
    <property type="nucleotide sequence ID" value="NZ_JAKFFV010000012.1"/>
</dbReference>
<evidence type="ECO:0000259" key="1">
    <source>
        <dbReference type="Pfam" id="PF10047"/>
    </source>
</evidence>
<feature type="domain" description="DUF2281" evidence="1">
    <location>
        <begin position="6"/>
        <end position="69"/>
    </location>
</feature>
<evidence type="ECO:0000313" key="3">
    <source>
        <dbReference type="Proteomes" id="UP001139411"/>
    </source>
</evidence>
<evidence type="ECO:0000313" key="2">
    <source>
        <dbReference type="EMBL" id="MCF2500604.1"/>
    </source>
</evidence>
<dbReference type="AlphaFoldDB" id="A0A9X1TTU6"/>
<comment type="caution">
    <text evidence="2">The sequence shown here is derived from an EMBL/GenBank/DDBJ whole genome shotgun (WGS) entry which is preliminary data.</text>
</comment>
<dbReference type="EMBL" id="JAKFFV010000012">
    <property type="protein sequence ID" value="MCF2500604.1"/>
    <property type="molecule type" value="Genomic_DNA"/>
</dbReference>
<sequence>MTEKAILSEIHSLPENLRLEVMQYISFLKNKYVNGSDQPVQKKRVFGMAKGKYEMSDDFDEPLDEFKAYM</sequence>
<organism evidence="2 3">
    <name type="scientific">Dyadobacter chenhuakuii</name>
    <dbReference type="NCBI Taxonomy" id="2909339"/>
    <lineage>
        <taxon>Bacteria</taxon>
        <taxon>Pseudomonadati</taxon>
        <taxon>Bacteroidota</taxon>
        <taxon>Cytophagia</taxon>
        <taxon>Cytophagales</taxon>
        <taxon>Spirosomataceae</taxon>
        <taxon>Dyadobacter</taxon>
    </lineage>
</organism>
<name>A0A9X1TTU6_9BACT</name>
<accession>A0A9X1TTU6</accession>
<dbReference type="InterPro" id="IPR018739">
    <property type="entry name" value="DUF2281"/>
</dbReference>
<gene>
    <name evidence="2" type="ORF">L0661_19950</name>
</gene>
<proteinExistence type="predicted"/>
<dbReference type="Pfam" id="PF10047">
    <property type="entry name" value="DUF2281"/>
    <property type="match status" value="1"/>
</dbReference>
<dbReference type="Proteomes" id="UP001139411">
    <property type="component" value="Unassembled WGS sequence"/>
</dbReference>
<protein>
    <submittedName>
        <fullName evidence="2">DUF2281 domain-containing protein</fullName>
    </submittedName>
</protein>